<reference evidence="1 2" key="1">
    <citation type="submission" date="2020-08" db="EMBL/GenBank/DDBJ databases">
        <title>Sequencing the genomes of 1000 actinobacteria strains.</title>
        <authorList>
            <person name="Klenk H.-P."/>
        </authorList>
    </citation>
    <scope>NUCLEOTIDE SEQUENCE [LARGE SCALE GENOMIC DNA]</scope>
    <source>
        <strain evidence="1 2">DSM 45823</strain>
    </source>
</reference>
<dbReference type="Proteomes" id="UP000539313">
    <property type="component" value="Unassembled WGS sequence"/>
</dbReference>
<name>A0A7W3MUV8_9ACTN</name>
<accession>A0A7W3MUV8</accession>
<evidence type="ECO:0000313" key="1">
    <source>
        <dbReference type="EMBL" id="MBA9002367.1"/>
    </source>
</evidence>
<sequence>MGTWGAFIAHRDLVELLESRPDAEPWGEPLPGWVVGFDHPGEEYDLGQVPGPALGAAVFDSDFAMVTAAFNGVPAWSLALHEATAADYGLPVPAVPAAEDTALHDRIAAWTAAAGSVPLDRDALRRVLTGGYVFADDALADLMHVLGIAHRPDDPPMSRG</sequence>
<proteinExistence type="predicted"/>
<dbReference type="EMBL" id="JACJII010000001">
    <property type="protein sequence ID" value="MBA9002367.1"/>
    <property type="molecule type" value="Genomic_DNA"/>
</dbReference>
<evidence type="ECO:0000313" key="2">
    <source>
        <dbReference type="Proteomes" id="UP000539313"/>
    </source>
</evidence>
<keyword evidence="2" id="KW-1185">Reference proteome</keyword>
<dbReference type="AlphaFoldDB" id="A0A7W3MUV8"/>
<protein>
    <submittedName>
        <fullName evidence="1">Uncharacterized protein</fullName>
    </submittedName>
</protein>
<gene>
    <name evidence="1" type="ORF">HNR21_001249</name>
</gene>
<comment type="caution">
    <text evidence="1">The sequence shown here is derived from an EMBL/GenBank/DDBJ whole genome shotgun (WGS) entry which is preliminary data.</text>
</comment>
<dbReference type="RefSeq" id="WP_182704422.1">
    <property type="nucleotide sequence ID" value="NZ_JACJII010000001.1"/>
</dbReference>
<organism evidence="1 2">
    <name type="scientific">Thermomonospora cellulosilytica</name>
    <dbReference type="NCBI Taxonomy" id="1411118"/>
    <lineage>
        <taxon>Bacteria</taxon>
        <taxon>Bacillati</taxon>
        <taxon>Actinomycetota</taxon>
        <taxon>Actinomycetes</taxon>
        <taxon>Streptosporangiales</taxon>
        <taxon>Thermomonosporaceae</taxon>
        <taxon>Thermomonospora</taxon>
    </lineage>
</organism>